<dbReference type="EMBL" id="JH817025">
    <property type="protein sequence ID" value="EKC27438.1"/>
    <property type="molecule type" value="Genomic_DNA"/>
</dbReference>
<gene>
    <name evidence="1" type="ORF">CGI_10025429</name>
</gene>
<sequence length="197" mass="22626">MVDLKVRENEVETDEVCPEHEGKLIDAFCHQHRKLCCCICLAKHHRSCQLVEVIADMSVEKEQNDVKGIVSTFSDLEKCVENMQLKSQGIKDDLNLSKQEICRNTDKAIQEIKKGIDDAHATWIKQFEQNHTNSVENFEVASDELKRFLTTSSYDGRESRGIKLVDINKPYNVVLHPTGEKMLVLDNERKCCVYQIT</sequence>
<dbReference type="AlphaFoldDB" id="K1Q0J4"/>
<name>K1Q0J4_MAGGI</name>
<dbReference type="InParanoid" id="K1Q0J4"/>
<dbReference type="GO" id="GO:0008270">
    <property type="term" value="F:zinc ion binding"/>
    <property type="evidence" value="ECO:0007669"/>
    <property type="project" value="InterPro"/>
</dbReference>
<dbReference type="InterPro" id="IPR000315">
    <property type="entry name" value="Znf_B-box"/>
</dbReference>
<dbReference type="PROSITE" id="PS50119">
    <property type="entry name" value="ZF_BBOX"/>
    <property type="match status" value="1"/>
</dbReference>
<accession>K1Q0J4</accession>
<dbReference type="HOGENOM" id="CLU_1385394_0_0_1"/>
<protein>
    <submittedName>
        <fullName evidence="1">Uncharacterized protein</fullName>
    </submittedName>
</protein>
<organism evidence="1">
    <name type="scientific">Magallana gigas</name>
    <name type="common">Pacific oyster</name>
    <name type="synonym">Crassostrea gigas</name>
    <dbReference type="NCBI Taxonomy" id="29159"/>
    <lineage>
        <taxon>Eukaryota</taxon>
        <taxon>Metazoa</taxon>
        <taxon>Spiralia</taxon>
        <taxon>Lophotrochozoa</taxon>
        <taxon>Mollusca</taxon>
        <taxon>Bivalvia</taxon>
        <taxon>Autobranchia</taxon>
        <taxon>Pteriomorphia</taxon>
        <taxon>Ostreida</taxon>
        <taxon>Ostreoidea</taxon>
        <taxon>Ostreidae</taxon>
        <taxon>Magallana</taxon>
    </lineage>
</organism>
<proteinExistence type="predicted"/>
<evidence type="ECO:0000313" key="1">
    <source>
        <dbReference type="EMBL" id="EKC27438.1"/>
    </source>
</evidence>
<dbReference type="Gene3D" id="3.30.160.60">
    <property type="entry name" value="Classic Zinc Finger"/>
    <property type="match status" value="1"/>
</dbReference>
<dbReference type="SUPFAM" id="SSF57845">
    <property type="entry name" value="B-box zinc-binding domain"/>
    <property type="match status" value="1"/>
</dbReference>
<reference evidence="1" key="1">
    <citation type="journal article" date="2012" name="Nature">
        <title>The oyster genome reveals stress adaptation and complexity of shell formation.</title>
        <authorList>
            <person name="Zhang G."/>
            <person name="Fang X."/>
            <person name="Guo X."/>
            <person name="Li L."/>
            <person name="Luo R."/>
            <person name="Xu F."/>
            <person name="Yang P."/>
            <person name="Zhang L."/>
            <person name="Wang X."/>
            <person name="Qi H."/>
            <person name="Xiong Z."/>
            <person name="Que H."/>
            <person name="Xie Y."/>
            <person name="Holland P.W."/>
            <person name="Paps J."/>
            <person name="Zhu Y."/>
            <person name="Wu F."/>
            <person name="Chen Y."/>
            <person name="Wang J."/>
            <person name="Peng C."/>
            <person name="Meng J."/>
            <person name="Yang L."/>
            <person name="Liu J."/>
            <person name="Wen B."/>
            <person name="Zhang N."/>
            <person name="Huang Z."/>
            <person name="Zhu Q."/>
            <person name="Feng Y."/>
            <person name="Mount A."/>
            <person name="Hedgecock D."/>
            <person name="Xu Z."/>
            <person name="Liu Y."/>
            <person name="Domazet-Loso T."/>
            <person name="Du Y."/>
            <person name="Sun X."/>
            <person name="Zhang S."/>
            <person name="Liu B."/>
            <person name="Cheng P."/>
            <person name="Jiang X."/>
            <person name="Li J."/>
            <person name="Fan D."/>
            <person name="Wang W."/>
            <person name="Fu W."/>
            <person name="Wang T."/>
            <person name="Wang B."/>
            <person name="Zhang J."/>
            <person name="Peng Z."/>
            <person name="Li Y."/>
            <person name="Li N."/>
            <person name="Wang J."/>
            <person name="Chen M."/>
            <person name="He Y."/>
            <person name="Tan F."/>
            <person name="Song X."/>
            <person name="Zheng Q."/>
            <person name="Huang R."/>
            <person name="Yang H."/>
            <person name="Du X."/>
            <person name="Chen L."/>
            <person name="Yang M."/>
            <person name="Gaffney P.M."/>
            <person name="Wang S."/>
            <person name="Luo L."/>
            <person name="She Z."/>
            <person name="Ming Y."/>
            <person name="Huang W."/>
            <person name="Zhang S."/>
            <person name="Huang B."/>
            <person name="Zhang Y."/>
            <person name="Qu T."/>
            <person name="Ni P."/>
            <person name="Miao G."/>
            <person name="Wang J."/>
            <person name="Wang Q."/>
            <person name="Steinberg C.E."/>
            <person name="Wang H."/>
            <person name="Li N."/>
            <person name="Qian L."/>
            <person name="Zhang G."/>
            <person name="Li Y."/>
            <person name="Yang H."/>
            <person name="Liu X."/>
            <person name="Wang J."/>
            <person name="Yin Y."/>
            <person name="Wang J."/>
        </authorList>
    </citation>
    <scope>NUCLEOTIDE SEQUENCE [LARGE SCALE GENOMIC DNA]</scope>
    <source>
        <strain evidence="1">05x7-T-G4-1.051#20</strain>
    </source>
</reference>